<evidence type="ECO:0000256" key="1">
    <source>
        <dbReference type="SAM" id="SignalP"/>
    </source>
</evidence>
<protein>
    <submittedName>
        <fullName evidence="2">Uncharacterized protein</fullName>
    </submittedName>
</protein>
<accession>A0A8J6IZS4</accession>
<dbReference type="Proteomes" id="UP000661435">
    <property type="component" value="Unassembled WGS sequence"/>
</dbReference>
<evidence type="ECO:0000313" key="2">
    <source>
        <dbReference type="EMBL" id="MBC5732787.1"/>
    </source>
</evidence>
<feature type="chain" id="PRO_5039456031" evidence="1">
    <location>
        <begin position="26"/>
        <end position="346"/>
    </location>
</feature>
<dbReference type="AlphaFoldDB" id="A0A8J6IZS4"/>
<dbReference type="RefSeq" id="WP_186906688.1">
    <property type="nucleotide sequence ID" value="NZ_JACOPP010000003.1"/>
</dbReference>
<proteinExistence type="predicted"/>
<name>A0A8J6IZS4_9FIRM</name>
<comment type="caution">
    <text evidence="2">The sequence shown here is derived from an EMBL/GenBank/DDBJ whole genome shotgun (WGS) entry which is preliminary data.</text>
</comment>
<sequence>MRTRSLPLLCALALLLWLGACTWQAPAPSQAPETPPATPEPAARYDFKVLPVTEEGIRTLYGWEGYEVRRITPFEEDYLVEYDPNDGAGTFTLLSWVFGNTGRRVQLCGMTEFTSYEITGPGQVRYSTSGLDAGTPWKGLPETRAVLVLGDENGQVSPHFIEFAETSEPAWLDPEQPLSMGFWSDGGLAPGGRWYQLYDARIDADGLSFSFIPNGDSAERFQSFFPACTTIPCFDTQYDPADRAFTLRLYNTSLASGGIGQEDLDWAGTGAYDGLYPYAFPEGGLGRDSHFLREVSIRQDGEDAVVTAKLTERAWRFTVRSSNLGGDAIPSFRLVFREYDWEQDER</sequence>
<dbReference type="PROSITE" id="PS51257">
    <property type="entry name" value="PROKAR_LIPOPROTEIN"/>
    <property type="match status" value="1"/>
</dbReference>
<feature type="signal peptide" evidence="1">
    <location>
        <begin position="1"/>
        <end position="25"/>
    </location>
</feature>
<organism evidence="2 3">
    <name type="scientific">Lawsonibacter hominis</name>
    <dbReference type="NCBI Taxonomy" id="2763053"/>
    <lineage>
        <taxon>Bacteria</taxon>
        <taxon>Bacillati</taxon>
        <taxon>Bacillota</taxon>
        <taxon>Clostridia</taxon>
        <taxon>Eubacteriales</taxon>
        <taxon>Oscillospiraceae</taxon>
        <taxon>Lawsonibacter</taxon>
    </lineage>
</organism>
<dbReference type="EMBL" id="JACOPP010000003">
    <property type="protein sequence ID" value="MBC5732787.1"/>
    <property type="molecule type" value="Genomic_DNA"/>
</dbReference>
<evidence type="ECO:0000313" key="3">
    <source>
        <dbReference type="Proteomes" id="UP000661435"/>
    </source>
</evidence>
<keyword evidence="1" id="KW-0732">Signal</keyword>
<gene>
    <name evidence="2" type="ORF">H8S57_03465</name>
</gene>
<keyword evidence="3" id="KW-1185">Reference proteome</keyword>
<reference evidence="2" key="1">
    <citation type="submission" date="2020-08" db="EMBL/GenBank/DDBJ databases">
        <title>Genome public.</title>
        <authorList>
            <person name="Liu C."/>
            <person name="Sun Q."/>
        </authorList>
    </citation>
    <scope>NUCLEOTIDE SEQUENCE</scope>
    <source>
        <strain evidence="2">NSJ-51</strain>
    </source>
</reference>